<feature type="transmembrane region" description="Helical" evidence="11">
    <location>
        <begin position="181"/>
        <end position="203"/>
    </location>
</feature>
<comment type="function">
    <text evidence="7">MFS transporter; part of the gene cluster that mediates the biosynthesis of cercosporin, a light-activated, non-host-selective toxin. The perylenequinone chromophore of cercosporin absorbs light energy to attain an electronically-activated triplet state and produces active oxygen species such as the hydroxyl radical, superoxide, hydrogen peroxide or singlet oxygen upon reaction with oxygen molecules. These reactive oxygen species cause damage to various cellular components including lipids, proteins and nucleic acids. Responsible for secretion and accumulation of cercosporin, but does not play any roles in self-protection against the toxicity of cercosporin.</text>
</comment>
<evidence type="ECO:0000256" key="1">
    <source>
        <dbReference type="ARBA" id="ARBA00004141"/>
    </source>
</evidence>
<feature type="transmembrane region" description="Helical" evidence="11">
    <location>
        <begin position="125"/>
        <end position="144"/>
    </location>
</feature>
<organism evidence="13 14">
    <name type="scientific">Pseudocercospora musae</name>
    <dbReference type="NCBI Taxonomy" id="113226"/>
    <lineage>
        <taxon>Eukaryota</taxon>
        <taxon>Fungi</taxon>
        <taxon>Dikarya</taxon>
        <taxon>Ascomycota</taxon>
        <taxon>Pezizomycotina</taxon>
        <taxon>Dothideomycetes</taxon>
        <taxon>Dothideomycetidae</taxon>
        <taxon>Mycosphaerellales</taxon>
        <taxon>Mycosphaerellaceae</taxon>
        <taxon>Pseudocercospora</taxon>
    </lineage>
</organism>
<proteinExistence type="inferred from homology"/>
<evidence type="ECO:0000256" key="3">
    <source>
        <dbReference type="ARBA" id="ARBA00022692"/>
    </source>
</evidence>
<accession>A0A139I386</accession>
<feature type="transmembrane region" description="Helical" evidence="11">
    <location>
        <begin position="358"/>
        <end position="378"/>
    </location>
</feature>
<evidence type="ECO:0000313" key="14">
    <source>
        <dbReference type="Proteomes" id="UP000073492"/>
    </source>
</evidence>
<protein>
    <recommendedName>
        <fullName evidence="8">Cercosporin MFS transporter CTB4</fullName>
    </recommendedName>
    <alternativeName>
        <fullName evidence="9">Cercosporin toxin biosynthesis cluster protein 4</fullName>
    </alternativeName>
</protein>
<keyword evidence="3 11" id="KW-0812">Transmembrane</keyword>
<dbReference type="CDD" id="cd04275">
    <property type="entry name" value="ZnMc_pappalysin_like"/>
    <property type="match status" value="1"/>
</dbReference>
<dbReference type="EMBL" id="LFZO01000367">
    <property type="protein sequence ID" value="KXT09158.1"/>
    <property type="molecule type" value="Genomic_DNA"/>
</dbReference>
<evidence type="ECO:0000256" key="8">
    <source>
        <dbReference type="ARBA" id="ARBA00069139"/>
    </source>
</evidence>
<comment type="similarity">
    <text evidence="2">Belongs to the peptidase M43B family.</text>
</comment>
<evidence type="ECO:0000256" key="4">
    <source>
        <dbReference type="ARBA" id="ARBA00022989"/>
    </source>
</evidence>
<feature type="compositionally biased region" description="Polar residues" evidence="10">
    <location>
        <begin position="52"/>
        <end position="63"/>
    </location>
</feature>
<dbReference type="SUPFAM" id="SSF103473">
    <property type="entry name" value="MFS general substrate transporter"/>
    <property type="match status" value="1"/>
</dbReference>
<comment type="subcellular location">
    <subcellularLocation>
        <location evidence="1">Membrane</location>
        <topology evidence="1">Multi-pass membrane protein</topology>
    </subcellularLocation>
</comment>
<dbReference type="CDD" id="cd17323">
    <property type="entry name" value="MFS_Tpo1_MDR_like"/>
    <property type="match status" value="1"/>
</dbReference>
<feature type="domain" description="Major facilitator superfamily (MFS) profile" evidence="12">
    <location>
        <begin position="88"/>
        <end position="518"/>
    </location>
</feature>
<feature type="transmembrane region" description="Helical" evidence="11">
    <location>
        <begin position="457"/>
        <end position="480"/>
    </location>
</feature>
<evidence type="ECO:0000313" key="13">
    <source>
        <dbReference type="EMBL" id="KXT09158.1"/>
    </source>
</evidence>
<feature type="transmembrane region" description="Helical" evidence="11">
    <location>
        <begin position="492"/>
        <end position="514"/>
    </location>
</feature>
<comment type="similarity">
    <text evidence="6">Belongs to the major facilitator superfamily. CAR1 family.</text>
</comment>
<dbReference type="InterPro" id="IPR020846">
    <property type="entry name" value="MFS_dom"/>
</dbReference>
<evidence type="ECO:0000256" key="7">
    <source>
        <dbReference type="ARBA" id="ARBA00053977"/>
    </source>
</evidence>
<dbReference type="SUPFAM" id="SSF55486">
    <property type="entry name" value="Metalloproteases ('zincins'), catalytic domain"/>
    <property type="match status" value="1"/>
</dbReference>
<evidence type="ECO:0000259" key="12">
    <source>
        <dbReference type="PROSITE" id="PS50850"/>
    </source>
</evidence>
<dbReference type="InterPro" id="IPR008754">
    <property type="entry name" value="Peptidase_M43"/>
</dbReference>
<dbReference type="PANTHER" id="PTHR23502:SF68">
    <property type="entry name" value="MULTIDRUG TRANSPORTER, PUTATIVE (AFU_ORTHOLOGUE AFUA_3G01120)-RELATED"/>
    <property type="match status" value="1"/>
</dbReference>
<reference evidence="13 14" key="1">
    <citation type="submission" date="2015-07" db="EMBL/GenBank/DDBJ databases">
        <title>Comparative genomics of the Sigatoka disease complex on banana suggests a link between parallel evolutionary changes in Pseudocercospora fijiensis and Pseudocercospora eumusae and increased virulence on the banana host.</title>
        <authorList>
            <person name="Chang T.-C."/>
            <person name="Salvucci A."/>
            <person name="Crous P.W."/>
            <person name="Stergiopoulos I."/>
        </authorList>
    </citation>
    <scope>NUCLEOTIDE SEQUENCE [LARGE SCALE GENOMIC DNA]</scope>
    <source>
        <strain evidence="13 14">CBS 116634</strain>
    </source>
</reference>
<dbReference type="Pfam" id="PF05572">
    <property type="entry name" value="Peptidase_M43"/>
    <property type="match status" value="1"/>
</dbReference>
<evidence type="ECO:0000256" key="5">
    <source>
        <dbReference type="ARBA" id="ARBA00023136"/>
    </source>
</evidence>
<dbReference type="InterPro" id="IPR036259">
    <property type="entry name" value="MFS_trans_sf"/>
</dbReference>
<dbReference type="InterPro" id="IPR024079">
    <property type="entry name" value="MetalloPept_cat_dom_sf"/>
</dbReference>
<evidence type="ECO:0000256" key="11">
    <source>
        <dbReference type="SAM" id="Phobius"/>
    </source>
</evidence>
<dbReference type="Gene3D" id="3.40.390.10">
    <property type="entry name" value="Collagenase (Catalytic Domain)"/>
    <property type="match status" value="1"/>
</dbReference>
<gene>
    <name evidence="13" type="ORF">AC579_7296</name>
</gene>
<comment type="caution">
    <text evidence="13">The sequence shown here is derived from an EMBL/GenBank/DDBJ whole genome shotgun (WGS) entry which is preliminary data.</text>
</comment>
<dbReference type="GO" id="GO:0022857">
    <property type="term" value="F:transmembrane transporter activity"/>
    <property type="evidence" value="ECO:0007669"/>
    <property type="project" value="InterPro"/>
</dbReference>
<dbReference type="InterPro" id="IPR011701">
    <property type="entry name" value="MFS"/>
</dbReference>
<keyword evidence="5 11" id="KW-0472">Membrane</keyword>
<dbReference type="Pfam" id="PF07690">
    <property type="entry name" value="MFS_1"/>
    <property type="match status" value="1"/>
</dbReference>
<dbReference type="GO" id="GO:0016020">
    <property type="term" value="C:membrane"/>
    <property type="evidence" value="ECO:0007669"/>
    <property type="project" value="UniProtKB-SubCell"/>
</dbReference>
<feature type="transmembrane region" description="Helical" evidence="11">
    <location>
        <begin position="319"/>
        <end position="338"/>
    </location>
</feature>
<feature type="transmembrane region" description="Helical" evidence="11">
    <location>
        <begin position="244"/>
        <end position="263"/>
    </location>
</feature>
<feature type="transmembrane region" description="Helical" evidence="11">
    <location>
        <begin position="426"/>
        <end position="445"/>
    </location>
</feature>
<keyword evidence="14" id="KW-1185">Reference proteome</keyword>
<evidence type="ECO:0000256" key="2">
    <source>
        <dbReference type="ARBA" id="ARBA00008721"/>
    </source>
</evidence>
<keyword evidence="4 11" id="KW-1133">Transmembrane helix</keyword>
<feature type="compositionally biased region" description="Low complexity" evidence="10">
    <location>
        <begin position="27"/>
        <end position="36"/>
    </location>
</feature>
<dbReference type="PANTHER" id="PTHR23502">
    <property type="entry name" value="MAJOR FACILITATOR SUPERFAMILY"/>
    <property type="match status" value="1"/>
</dbReference>
<feature type="transmembrane region" description="Helical" evidence="11">
    <location>
        <begin position="156"/>
        <end position="175"/>
    </location>
</feature>
<feature type="transmembrane region" description="Helical" evidence="11">
    <location>
        <begin position="215"/>
        <end position="238"/>
    </location>
</feature>
<dbReference type="Proteomes" id="UP000073492">
    <property type="component" value="Unassembled WGS sequence"/>
</dbReference>
<dbReference type="GO" id="GO:0008237">
    <property type="term" value="F:metallopeptidase activity"/>
    <property type="evidence" value="ECO:0007669"/>
    <property type="project" value="InterPro"/>
</dbReference>
<feature type="transmembrane region" description="Helical" evidence="11">
    <location>
        <begin position="399"/>
        <end position="420"/>
    </location>
</feature>
<feature type="region of interest" description="Disordered" evidence="10">
    <location>
        <begin position="1"/>
        <end position="74"/>
    </location>
</feature>
<dbReference type="OrthoDB" id="5296287at2759"/>
<sequence>MSDKEDSQRHSATSNDLEAHNDDSTNNDKNNNTSSDQQKSQFISTDPREQSPSHTNASHTNDPNIVDWDGPADPQNPRNWTTKAKVYNTFLVIVLCLLTPLASSMFAPGVPQVLRDFGSSGTATIAELVVSIYILGFAVGPLIISPLSEIYGRYPVYLVCNIFFLIFTIACAVSSSISQLIVFRFFAGCFGVCPVTLGGASISDLIPQEKIGASMALFGMGPLLGPVIGPVAGAYLAAAEGWRWTFWVIAIAYGVCSILHAWLCKETYSVVLLARKTERLQEETGNAELRSAQDDGLTKQVRIQRAAIRPFKMLVRSPIVSLMAVYAAFVYGVLYLLYTTFTFVFEEYYGFSSSNVGLTYLGSGIGMFLGLFLIGGASDKLLKIKAAKHDGELKPEHRLLPLMYTAWLIPVGLFIYGWTVQYREQWAIPLFGTLLFGIGIIAALICIQQYLIDAYTLYAASAVAANTVLRSIVGGLLPLAGLSMYETLGLGWGNSLIAFIALALTPVPFVFYIWGERIRKSGPLDQLNVTTASTANARVANPNVATYVHVVTTQAKQGQYSQAMINQQIQVMNSDYSSTGISFTLKGTDFTTNDAWAAASPESAEEKALKQALRKGTYSTLNLYFLSDLGDDLLGACYFPVPNPSANDRILDGCLNLADSLPGGSAAPYNLGKTASHETGHWFGLYHVFQTTLAITIPSVPCAAVGAGDYVSDTPAQLTPTSGCPASKDSCPRLPGLDSIHNYMDYSTDICMNQFTAGQGFRARAIFQALRAGK</sequence>
<dbReference type="Gene3D" id="1.20.1250.20">
    <property type="entry name" value="MFS general substrate transporter like domains"/>
    <property type="match status" value="1"/>
</dbReference>
<feature type="transmembrane region" description="Helical" evidence="11">
    <location>
        <begin position="86"/>
        <end position="105"/>
    </location>
</feature>
<name>A0A139I386_9PEZI</name>
<dbReference type="FunFam" id="1.20.1250.20:FF:000011">
    <property type="entry name" value="MFS multidrug transporter, putative"/>
    <property type="match status" value="1"/>
</dbReference>
<dbReference type="PROSITE" id="PS50850">
    <property type="entry name" value="MFS"/>
    <property type="match status" value="1"/>
</dbReference>
<dbReference type="AlphaFoldDB" id="A0A139I386"/>
<evidence type="ECO:0000256" key="9">
    <source>
        <dbReference type="ARBA" id="ARBA00077167"/>
    </source>
</evidence>
<evidence type="ECO:0000256" key="10">
    <source>
        <dbReference type="SAM" id="MobiDB-lite"/>
    </source>
</evidence>
<evidence type="ECO:0000256" key="6">
    <source>
        <dbReference type="ARBA" id="ARBA00038347"/>
    </source>
</evidence>